<evidence type="ECO:0000256" key="1">
    <source>
        <dbReference type="SAM" id="MobiDB-lite"/>
    </source>
</evidence>
<reference evidence="3 4" key="1">
    <citation type="submission" date="2017-01" db="EMBL/GenBank/DDBJ databases">
        <title>The recent genome duplication of the halophilic yeast Hortaea werneckii: insights from long-read sequencing.</title>
        <authorList>
            <person name="Sinha S."/>
            <person name="Flibotte S."/>
            <person name="Neira M."/>
            <person name="Lenassi M."/>
            <person name="Gostincar C."/>
            <person name="Stajich J.E."/>
            <person name="Nislow C.E."/>
        </authorList>
    </citation>
    <scope>NUCLEOTIDE SEQUENCE [LARGE SCALE GENOMIC DNA]</scope>
    <source>
        <strain evidence="3 4">EXF-2000</strain>
    </source>
</reference>
<dbReference type="VEuPathDB" id="FungiDB:BTJ68_13330"/>
<feature type="compositionally biased region" description="Basic and acidic residues" evidence="1">
    <location>
        <begin position="91"/>
        <end position="104"/>
    </location>
</feature>
<accession>A0A1Z5TQI7</accession>
<dbReference type="InParanoid" id="A0A1Z5TQI7"/>
<feature type="compositionally biased region" description="Polar residues" evidence="1">
    <location>
        <begin position="34"/>
        <end position="44"/>
    </location>
</feature>
<gene>
    <name evidence="3" type="ORF">BTJ68_01567</name>
    <name evidence="2" type="ORF">BTJ68_13330</name>
</gene>
<keyword evidence="4" id="KW-1185">Reference proteome</keyword>
<dbReference type="EMBL" id="MUNK01000012">
    <property type="protein sequence ID" value="OTA38297.1"/>
    <property type="molecule type" value="Genomic_DNA"/>
</dbReference>
<sequence length="104" mass="10718">MDANKGGNISDMAVDGTKVPDNAGKPNVIPSVPNPHQQAESQEYQKGRIGAGDIQGAADNAPDMPRRTADGSAHGEVITGIGDQMPAQAAESKHMPKGEKGSKD</sequence>
<dbReference type="EMBL" id="MUNK01000228">
    <property type="protein sequence ID" value="OTA24826.1"/>
    <property type="molecule type" value="Genomic_DNA"/>
</dbReference>
<evidence type="ECO:0000313" key="3">
    <source>
        <dbReference type="EMBL" id="OTA38297.1"/>
    </source>
</evidence>
<dbReference type="AlphaFoldDB" id="A0A1Z5TQI7"/>
<comment type="caution">
    <text evidence="3">The sequence shown here is derived from an EMBL/GenBank/DDBJ whole genome shotgun (WGS) entry which is preliminary data.</text>
</comment>
<feature type="region of interest" description="Disordered" evidence="1">
    <location>
        <begin position="1"/>
        <end position="104"/>
    </location>
</feature>
<dbReference type="Proteomes" id="UP000194280">
    <property type="component" value="Unassembled WGS sequence"/>
</dbReference>
<evidence type="ECO:0000313" key="2">
    <source>
        <dbReference type="EMBL" id="OTA24826.1"/>
    </source>
</evidence>
<protein>
    <submittedName>
        <fullName evidence="3">Uncharacterized protein</fullName>
    </submittedName>
</protein>
<dbReference type="VEuPathDB" id="FungiDB:BTJ68_01567"/>
<proteinExistence type="predicted"/>
<dbReference type="OrthoDB" id="5416172at2759"/>
<evidence type="ECO:0000313" key="4">
    <source>
        <dbReference type="Proteomes" id="UP000194280"/>
    </source>
</evidence>
<organism evidence="3 4">
    <name type="scientific">Hortaea werneckii EXF-2000</name>
    <dbReference type="NCBI Taxonomy" id="1157616"/>
    <lineage>
        <taxon>Eukaryota</taxon>
        <taxon>Fungi</taxon>
        <taxon>Dikarya</taxon>
        <taxon>Ascomycota</taxon>
        <taxon>Pezizomycotina</taxon>
        <taxon>Dothideomycetes</taxon>
        <taxon>Dothideomycetidae</taxon>
        <taxon>Mycosphaerellales</taxon>
        <taxon>Teratosphaeriaceae</taxon>
        <taxon>Hortaea</taxon>
    </lineage>
</organism>
<name>A0A1Z5TQI7_HORWE</name>